<dbReference type="EMBL" id="JWIN03000013">
    <property type="protein sequence ID" value="KAB1269294.1"/>
    <property type="molecule type" value="Genomic_DNA"/>
</dbReference>
<organism evidence="1 2">
    <name type="scientific">Camelus dromedarius</name>
    <name type="common">Dromedary</name>
    <name type="synonym">Arabian camel</name>
    <dbReference type="NCBI Taxonomy" id="9838"/>
    <lineage>
        <taxon>Eukaryota</taxon>
        <taxon>Metazoa</taxon>
        <taxon>Chordata</taxon>
        <taxon>Craniata</taxon>
        <taxon>Vertebrata</taxon>
        <taxon>Euteleostomi</taxon>
        <taxon>Mammalia</taxon>
        <taxon>Eutheria</taxon>
        <taxon>Laurasiatheria</taxon>
        <taxon>Artiodactyla</taxon>
        <taxon>Tylopoda</taxon>
        <taxon>Camelidae</taxon>
        <taxon>Camelus</taxon>
    </lineage>
</organism>
<gene>
    <name evidence="1" type="ORF">Cadr_000013588</name>
</gene>
<protein>
    <submittedName>
        <fullName evidence="1">Uncharacterized protein</fullName>
    </submittedName>
</protein>
<dbReference type="Proteomes" id="UP000299084">
    <property type="component" value="Unassembled WGS sequence"/>
</dbReference>
<dbReference type="AlphaFoldDB" id="A0A5N4DEG9"/>
<accession>A0A5N4DEG9</accession>
<name>A0A5N4DEG9_CAMDR</name>
<keyword evidence="2" id="KW-1185">Reference proteome</keyword>
<evidence type="ECO:0000313" key="2">
    <source>
        <dbReference type="Proteomes" id="UP000299084"/>
    </source>
</evidence>
<reference evidence="1 2" key="1">
    <citation type="journal article" date="2019" name="Mol. Ecol. Resour.">
        <title>Improving Illumina assemblies with Hi-C and long reads: an example with the North African dromedary.</title>
        <authorList>
            <person name="Elbers J.P."/>
            <person name="Rogers M.F."/>
            <person name="Perelman P.L."/>
            <person name="Proskuryakova A.A."/>
            <person name="Serdyukova N.A."/>
            <person name="Johnson W.E."/>
            <person name="Horin P."/>
            <person name="Corander J."/>
            <person name="Murphy D."/>
            <person name="Burger P.A."/>
        </authorList>
    </citation>
    <scope>NUCLEOTIDE SEQUENCE [LARGE SCALE GENOMIC DNA]</scope>
    <source>
        <strain evidence="1">Drom800</strain>
        <tissue evidence="1">Blood</tissue>
    </source>
</reference>
<sequence>MENRTRRMGLPLEGAGWSLEVGVGEALGHVGFMGGTSEETEALGIGQCRARFLKDWNGRVSGKGKSLKRLAQSSSSHPGHYKRLINKISGVRRCWWRQRGCGAVAPCRSTRTRGWAIWLSGVGSTGWTSALTQFTGQTG</sequence>
<comment type="caution">
    <text evidence="1">The sequence shown here is derived from an EMBL/GenBank/DDBJ whole genome shotgun (WGS) entry which is preliminary data.</text>
</comment>
<proteinExistence type="predicted"/>
<evidence type="ECO:0000313" key="1">
    <source>
        <dbReference type="EMBL" id="KAB1269294.1"/>
    </source>
</evidence>